<evidence type="ECO:0000256" key="2">
    <source>
        <dbReference type="ARBA" id="ARBA00005199"/>
    </source>
</evidence>
<evidence type="ECO:0000256" key="8">
    <source>
        <dbReference type="ARBA" id="ARBA00023277"/>
    </source>
</evidence>
<dbReference type="AlphaFoldDB" id="A0A517T303"/>
<evidence type="ECO:0000256" key="10">
    <source>
        <dbReference type="ARBA" id="ARBA00032057"/>
    </source>
</evidence>
<feature type="binding site" evidence="16">
    <location>
        <begin position="414"/>
        <end position="419"/>
    </location>
    <ligand>
        <name>substrate</name>
    </ligand>
</feature>
<accession>A0A517T303</accession>
<dbReference type="GO" id="GO:0005992">
    <property type="term" value="P:trehalose biosynthetic process"/>
    <property type="evidence" value="ECO:0007669"/>
    <property type="project" value="UniProtKB-UniRule"/>
</dbReference>
<evidence type="ECO:0000256" key="12">
    <source>
        <dbReference type="ARBA" id="ARBA00034013"/>
    </source>
</evidence>
<keyword evidence="6" id="KW-0963">Cytoplasm</keyword>
<evidence type="ECO:0000256" key="11">
    <source>
        <dbReference type="ARBA" id="ARBA00033284"/>
    </source>
</evidence>
<dbReference type="PANTHER" id="PTHR43651:SF11">
    <property type="entry name" value="MALTO-OLIGOSYLTREHALOSE TREHALOHYDROLASE"/>
    <property type="match status" value="1"/>
</dbReference>
<dbReference type="RefSeq" id="WP_419187897.1">
    <property type="nucleotide sequence ID" value="NZ_CP036272.1"/>
</dbReference>
<dbReference type="InterPro" id="IPR013783">
    <property type="entry name" value="Ig-like_fold"/>
</dbReference>
<dbReference type="InterPro" id="IPR012768">
    <property type="entry name" value="Trehalose_TreZ"/>
</dbReference>
<dbReference type="Gene3D" id="3.20.20.80">
    <property type="entry name" value="Glycosidases"/>
    <property type="match status" value="1"/>
</dbReference>
<sequence length="615" mass="68415">MSTEPSLYPDHQLHRILGAHLLSDGQTRFVVYAPGAQTVSLIYGAATTFDPEVQTATRLAMQATADGYFQAFVIDAPAGTHYQYSVDDRAPRPDPASRSQPLGVHGPSEVVDPAFQWTDQSWQGVSREDLIIYELHLGAFTEQGTFLAAIKRLPELVELGVTAIELMPVAASAGRWNWGYDGVDLFAPMAAYGTPADFRRLVDAAHQAGLAVILDVVYNHLGPEGNYLNEFGPYLSSKHQTVWGDAPNFDDPELGRQVGRFFIANAVHWLEEYHLDGLRVDAIHCMIDESPTHVALKMSDAIHAWKHETKRPVLMIAESNVYDPEMLVPRSEGGVGFDAMWADDFLHSVFTTLRPEQQHCHRPYHGASDLVQTLSRGYVYQGTLRSEPERQSDQPAENQPRVPSDGLIYSIQNHDFIGNHPLGVRMHQWADDDVQRAAAALMLLGPAIPMLFMGEEFASPNPFCFFVDFSDPFLRQCVIDGRKREYPHHSWDQGVLPTDPAAFHQAKIGPVTAGNSETLAWYRQLIAVRKQSQESGLFCDANLTVACDPEVGLYRLDYHREASSISVRVRLCDPSMTEDLQMPFEGRVIMDSRGHSVKGDTLCLSPNHAVVLAVD</sequence>
<dbReference type="InterPro" id="IPR017853">
    <property type="entry name" value="GH"/>
</dbReference>
<keyword evidence="7 14" id="KW-0378">Hydrolase</keyword>
<keyword evidence="8" id="KW-0119">Carbohydrate metabolism</keyword>
<dbReference type="Pfam" id="PF00128">
    <property type="entry name" value="Alpha-amylase"/>
    <property type="match status" value="1"/>
</dbReference>
<dbReference type="SUPFAM" id="SSF51445">
    <property type="entry name" value="(Trans)glycosidases"/>
    <property type="match status" value="1"/>
</dbReference>
<evidence type="ECO:0000256" key="17">
    <source>
        <dbReference type="PIRSR" id="PIRSR006337-3"/>
    </source>
</evidence>
<dbReference type="SUPFAM" id="SSF81296">
    <property type="entry name" value="E set domains"/>
    <property type="match status" value="1"/>
</dbReference>
<evidence type="ECO:0000256" key="16">
    <source>
        <dbReference type="PIRSR" id="PIRSR006337-2"/>
    </source>
</evidence>
<evidence type="ECO:0000256" key="14">
    <source>
        <dbReference type="PIRNR" id="PIRNR006337"/>
    </source>
</evidence>
<evidence type="ECO:0000256" key="7">
    <source>
        <dbReference type="ARBA" id="ARBA00022801"/>
    </source>
</evidence>
<protein>
    <recommendedName>
        <fullName evidence="5 13">Malto-oligosyltrehalose trehalohydrolase</fullName>
        <shortName evidence="14">MTHase</shortName>
        <ecNumber evidence="4 13">3.2.1.141</ecNumber>
    </recommendedName>
    <alternativeName>
        <fullName evidence="11 14">4-alpha-D-((1-&gt;4)-alpha-D-glucano)trehalose trehalohydrolase</fullName>
    </alternativeName>
    <alternativeName>
        <fullName evidence="10 14">Maltooligosyl trehalose trehalohydrolase</fullName>
    </alternativeName>
</protein>
<dbReference type="InterPro" id="IPR004193">
    <property type="entry name" value="Glyco_hydro_13_N"/>
</dbReference>
<dbReference type="GO" id="GO:0005737">
    <property type="term" value="C:cytoplasm"/>
    <property type="evidence" value="ECO:0007669"/>
    <property type="project" value="UniProtKB-SubCell"/>
</dbReference>
<keyword evidence="9 14" id="KW-0326">Glycosidase</keyword>
<keyword evidence="21" id="KW-1185">Reference proteome</keyword>
<gene>
    <name evidence="20" type="primary">treZ</name>
    <name evidence="20" type="ORF">SV7mr_53090</name>
</gene>
<evidence type="ECO:0000256" key="4">
    <source>
        <dbReference type="ARBA" id="ARBA00012268"/>
    </source>
</evidence>
<dbReference type="InterPro" id="IPR014756">
    <property type="entry name" value="Ig_E-set"/>
</dbReference>
<feature type="binding site" evidence="16">
    <location>
        <begin position="343"/>
        <end position="347"/>
    </location>
    <ligand>
        <name>substrate</name>
    </ligand>
</feature>
<name>A0A517T303_9BACT</name>
<evidence type="ECO:0000256" key="3">
    <source>
        <dbReference type="ARBA" id="ARBA00008061"/>
    </source>
</evidence>
<feature type="region of interest" description="Disordered" evidence="18">
    <location>
        <begin position="384"/>
        <end position="404"/>
    </location>
</feature>
<comment type="catalytic activity">
    <reaction evidence="12 14">
        <text>hydrolysis of (1-&gt;4)-alpha-D-glucosidic linkage in 4-alpha-D-[(1-&gt;4)-alpha-D-glucanosyl]n trehalose to yield trehalose and (1-&gt;4)-alpha-D-glucan.</text>
        <dbReference type="EC" id="3.2.1.141"/>
    </reaction>
</comment>
<feature type="binding site" evidence="16">
    <location>
        <begin position="279"/>
        <end position="284"/>
    </location>
    <ligand>
        <name>substrate</name>
    </ligand>
</feature>
<evidence type="ECO:0000256" key="13">
    <source>
        <dbReference type="NCBIfam" id="TIGR02402"/>
    </source>
</evidence>
<evidence type="ECO:0000259" key="19">
    <source>
        <dbReference type="SMART" id="SM00642"/>
    </source>
</evidence>
<evidence type="ECO:0000256" key="1">
    <source>
        <dbReference type="ARBA" id="ARBA00004496"/>
    </source>
</evidence>
<dbReference type="InterPro" id="IPR006047">
    <property type="entry name" value="GH13_cat_dom"/>
</dbReference>
<evidence type="ECO:0000256" key="18">
    <source>
        <dbReference type="SAM" id="MobiDB-lite"/>
    </source>
</evidence>
<organism evidence="20 21">
    <name type="scientific">Stieleria bergensis</name>
    <dbReference type="NCBI Taxonomy" id="2528025"/>
    <lineage>
        <taxon>Bacteria</taxon>
        <taxon>Pseudomonadati</taxon>
        <taxon>Planctomycetota</taxon>
        <taxon>Planctomycetia</taxon>
        <taxon>Pirellulales</taxon>
        <taxon>Pirellulaceae</taxon>
        <taxon>Stieleria</taxon>
    </lineage>
</organism>
<feature type="site" description="Transition state stabilizer" evidence="17">
    <location>
        <position position="415"/>
    </location>
</feature>
<dbReference type="CDD" id="cd02853">
    <property type="entry name" value="E_set_MTHase_like_N"/>
    <property type="match status" value="1"/>
</dbReference>
<dbReference type="PIRSF" id="PIRSF006337">
    <property type="entry name" value="Trehalose_TreZ"/>
    <property type="match status" value="1"/>
</dbReference>
<dbReference type="PANTHER" id="PTHR43651">
    <property type="entry name" value="1,4-ALPHA-GLUCAN-BRANCHING ENZYME"/>
    <property type="match status" value="1"/>
</dbReference>
<comment type="similarity">
    <text evidence="3 14">Belongs to the glycosyl hydrolase 13 family.</text>
</comment>
<feature type="active site" description="Proton donor" evidence="15">
    <location>
        <position position="318"/>
    </location>
</feature>
<comment type="subcellular location">
    <subcellularLocation>
        <location evidence="1 15">Cytoplasm</location>
    </subcellularLocation>
</comment>
<proteinExistence type="inferred from homology"/>
<evidence type="ECO:0000313" key="21">
    <source>
        <dbReference type="Proteomes" id="UP000315003"/>
    </source>
</evidence>
<dbReference type="InterPro" id="IPR044901">
    <property type="entry name" value="Trehalose_TreZ_E-set_sf"/>
</dbReference>
<dbReference type="CDD" id="cd11325">
    <property type="entry name" value="AmyAc_GTHase"/>
    <property type="match status" value="1"/>
</dbReference>
<dbReference type="GO" id="GO:0033942">
    <property type="term" value="F:4-alpha-D-(1-&gt;4)-alpha-D-glucanotrehalose trehalohydrolase activity"/>
    <property type="evidence" value="ECO:0007669"/>
    <property type="project" value="UniProtKB-EC"/>
</dbReference>
<evidence type="ECO:0000313" key="20">
    <source>
        <dbReference type="EMBL" id="QDT62758.1"/>
    </source>
</evidence>
<dbReference type="SMART" id="SM00642">
    <property type="entry name" value="Aamy"/>
    <property type="match status" value="1"/>
</dbReference>
<comment type="pathway">
    <text evidence="2 14">Glycan biosynthesis; trehalose biosynthesis.</text>
</comment>
<feature type="active site" description="Nucleophile" evidence="15">
    <location>
        <position position="281"/>
    </location>
</feature>
<dbReference type="Gene3D" id="2.60.40.10">
    <property type="entry name" value="Immunoglobulins"/>
    <property type="match status" value="1"/>
</dbReference>
<dbReference type="EC" id="3.2.1.141" evidence="4 13"/>
<evidence type="ECO:0000256" key="9">
    <source>
        <dbReference type="ARBA" id="ARBA00023295"/>
    </source>
</evidence>
<dbReference type="EMBL" id="CP036272">
    <property type="protein sequence ID" value="QDT62758.1"/>
    <property type="molecule type" value="Genomic_DNA"/>
</dbReference>
<dbReference type="Pfam" id="PF02922">
    <property type="entry name" value="CBM_48"/>
    <property type="match status" value="1"/>
</dbReference>
<feature type="domain" description="Glycosyl hydrolase family 13 catalytic" evidence="19">
    <location>
        <begin position="134"/>
        <end position="482"/>
    </location>
</feature>
<evidence type="ECO:0000256" key="15">
    <source>
        <dbReference type="PIRSR" id="PIRSR006337-1"/>
    </source>
</evidence>
<evidence type="ECO:0000256" key="6">
    <source>
        <dbReference type="ARBA" id="ARBA00022490"/>
    </source>
</evidence>
<reference evidence="20 21" key="1">
    <citation type="submission" date="2019-02" db="EMBL/GenBank/DDBJ databases">
        <title>Deep-cultivation of Planctomycetes and their phenomic and genomic characterization uncovers novel biology.</title>
        <authorList>
            <person name="Wiegand S."/>
            <person name="Jogler M."/>
            <person name="Boedeker C."/>
            <person name="Pinto D."/>
            <person name="Vollmers J."/>
            <person name="Rivas-Marin E."/>
            <person name="Kohn T."/>
            <person name="Peeters S.H."/>
            <person name="Heuer A."/>
            <person name="Rast P."/>
            <person name="Oberbeckmann S."/>
            <person name="Bunk B."/>
            <person name="Jeske O."/>
            <person name="Meyerdierks A."/>
            <person name="Storesund J.E."/>
            <person name="Kallscheuer N."/>
            <person name="Luecker S."/>
            <person name="Lage O.M."/>
            <person name="Pohl T."/>
            <person name="Merkel B.J."/>
            <person name="Hornburger P."/>
            <person name="Mueller R.-W."/>
            <person name="Bruemmer F."/>
            <person name="Labrenz M."/>
            <person name="Spormann A.M."/>
            <person name="Op den Camp H."/>
            <person name="Overmann J."/>
            <person name="Amann R."/>
            <person name="Jetten M.S.M."/>
            <person name="Mascher T."/>
            <person name="Medema M.H."/>
            <person name="Devos D.P."/>
            <person name="Kaster A.-K."/>
            <person name="Ovreas L."/>
            <person name="Rohde M."/>
            <person name="Galperin M.Y."/>
            <person name="Jogler C."/>
        </authorList>
    </citation>
    <scope>NUCLEOTIDE SEQUENCE [LARGE SCALE GENOMIC DNA]</scope>
    <source>
        <strain evidence="20 21">SV_7m_r</strain>
    </source>
</reference>
<dbReference type="Proteomes" id="UP000315003">
    <property type="component" value="Chromosome"/>
</dbReference>
<evidence type="ECO:0000256" key="5">
    <source>
        <dbReference type="ARBA" id="ARBA00015938"/>
    </source>
</evidence>
<dbReference type="UniPathway" id="UPA00299"/>
<dbReference type="Gene3D" id="1.10.10.760">
    <property type="entry name" value="E-set domains of sugar-utilizing enzymes"/>
    <property type="match status" value="1"/>
</dbReference>
<dbReference type="NCBIfam" id="TIGR02402">
    <property type="entry name" value="trehalose_TreZ"/>
    <property type="match status" value="1"/>
</dbReference>